<keyword evidence="3" id="KW-1185">Reference proteome</keyword>
<evidence type="ECO:0000313" key="2">
    <source>
        <dbReference type="EMBL" id="MDQ0448371.1"/>
    </source>
</evidence>
<evidence type="ECO:0000313" key="3">
    <source>
        <dbReference type="Proteomes" id="UP001231124"/>
    </source>
</evidence>
<dbReference type="SUPFAM" id="SSF141371">
    <property type="entry name" value="PilZ domain-like"/>
    <property type="match status" value="1"/>
</dbReference>
<sequence length="122" mass="14353">MLERRNHPRGRTFIGGKIDYNNSFCVVDCLVKDMPETGARLTFADTAIIPEEFDLRLRQKGKTKRVKLAWRHHDKVGVSFLEDRPPAEIISLNIARRLKEAETDRDRLKRRIDDIMSRYEID</sequence>
<name>A0ABU0I1A1_9HYPH</name>
<reference evidence="2 3" key="1">
    <citation type="submission" date="2023-07" db="EMBL/GenBank/DDBJ databases">
        <title>Genomic Encyclopedia of Type Strains, Phase IV (KMG-IV): sequencing the most valuable type-strain genomes for metagenomic binning, comparative biology and taxonomic classification.</title>
        <authorList>
            <person name="Goeker M."/>
        </authorList>
    </citation>
    <scope>NUCLEOTIDE SEQUENCE [LARGE SCALE GENOMIC DNA]</scope>
    <source>
        <strain evidence="2 3">DSM 19013</strain>
    </source>
</reference>
<evidence type="ECO:0000256" key="1">
    <source>
        <dbReference type="SAM" id="Coils"/>
    </source>
</evidence>
<dbReference type="EMBL" id="JAUSVP010000008">
    <property type="protein sequence ID" value="MDQ0448371.1"/>
    <property type="molecule type" value="Genomic_DNA"/>
</dbReference>
<keyword evidence="1" id="KW-0175">Coiled coil</keyword>
<protein>
    <recommendedName>
        <fullName evidence="4">PilZ domain-containing protein</fullName>
    </recommendedName>
</protein>
<accession>A0ABU0I1A1</accession>
<gene>
    <name evidence="2" type="ORF">QO012_002880</name>
</gene>
<evidence type="ECO:0008006" key="4">
    <source>
        <dbReference type="Google" id="ProtNLM"/>
    </source>
</evidence>
<proteinExistence type="predicted"/>
<organism evidence="2 3">
    <name type="scientific">Methylobacterium aerolatum</name>
    <dbReference type="NCBI Taxonomy" id="418708"/>
    <lineage>
        <taxon>Bacteria</taxon>
        <taxon>Pseudomonadati</taxon>
        <taxon>Pseudomonadota</taxon>
        <taxon>Alphaproteobacteria</taxon>
        <taxon>Hyphomicrobiales</taxon>
        <taxon>Methylobacteriaceae</taxon>
        <taxon>Methylobacterium</taxon>
    </lineage>
</organism>
<dbReference type="Proteomes" id="UP001231124">
    <property type="component" value="Unassembled WGS sequence"/>
</dbReference>
<dbReference type="RefSeq" id="WP_238205988.1">
    <property type="nucleotide sequence ID" value="NZ_BPQE01000024.1"/>
</dbReference>
<comment type="caution">
    <text evidence="2">The sequence shown here is derived from an EMBL/GenBank/DDBJ whole genome shotgun (WGS) entry which is preliminary data.</text>
</comment>
<feature type="coiled-coil region" evidence="1">
    <location>
        <begin position="91"/>
        <end position="118"/>
    </location>
</feature>